<dbReference type="EMBL" id="BAABJQ010000010">
    <property type="protein sequence ID" value="GAA5188192.1"/>
    <property type="molecule type" value="Genomic_DNA"/>
</dbReference>
<evidence type="ECO:0000313" key="3">
    <source>
        <dbReference type="Proteomes" id="UP001501570"/>
    </source>
</evidence>
<reference evidence="3" key="1">
    <citation type="journal article" date="2019" name="Int. J. Syst. Evol. Microbiol.">
        <title>The Global Catalogue of Microorganisms (GCM) 10K type strain sequencing project: providing services to taxonomists for standard genome sequencing and annotation.</title>
        <authorList>
            <consortium name="The Broad Institute Genomics Platform"/>
            <consortium name="The Broad Institute Genome Sequencing Center for Infectious Disease"/>
            <person name="Wu L."/>
            <person name="Ma J."/>
        </authorList>
    </citation>
    <scope>NUCLEOTIDE SEQUENCE [LARGE SCALE GENOMIC DNA]</scope>
    <source>
        <strain evidence="3">JCM 18304</strain>
    </source>
</reference>
<evidence type="ECO:0000313" key="2">
    <source>
        <dbReference type="EMBL" id="GAA5188192.1"/>
    </source>
</evidence>
<protein>
    <submittedName>
        <fullName evidence="2">Helix-turn-helix transcriptional regulator</fullName>
    </submittedName>
</protein>
<evidence type="ECO:0000259" key="1">
    <source>
        <dbReference type="Pfam" id="PF03551"/>
    </source>
</evidence>
<dbReference type="Proteomes" id="UP001501570">
    <property type="component" value="Unassembled WGS sequence"/>
</dbReference>
<sequence length="110" mass="12361">MDLRGHLDLLLLATLHDRGPAHGYALIIALREGSGGTFDLPEGTVYPALHRLERDGLVAGFWEEGAPRRRRSYQLTPQGRTALQRKNREWREFAKGVQLIVGRVHPEPTG</sequence>
<dbReference type="SUPFAM" id="SSF46785">
    <property type="entry name" value="Winged helix' DNA-binding domain"/>
    <property type="match status" value="1"/>
</dbReference>
<dbReference type="Gene3D" id="1.10.10.10">
    <property type="entry name" value="Winged helix-like DNA-binding domain superfamily/Winged helix DNA-binding domain"/>
    <property type="match status" value="1"/>
</dbReference>
<organism evidence="2 3">
    <name type="scientific">Rugosimonospora acidiphila</name>
    <dbReference type="NCBI Taxonomy" id="556531"/>
    <lineage>
        <taxon>Bacteria</taxon>
        <taxon>Bacillati</taxon>
        <taxon>Actinomycetota</taxon>
        <taxon>Actinomycetes</taxon>
        <taxon>Micromonosporales</taxon>
        <taxon>Micromonosporaceae</taxon>
        <taxon>Rugosimonospora</taxon>
    </lineage>
</organism>
<proteinExistence type="predicted"/>
<dbReference type="InterPro" id="IPR036388">
    <property type="entry name" value="WH-like_DNA-bd_sf"/>
</dbReference>
<name>A0ABP9RY65_9ACTN</name>
<accession>A0ABP9RY65</accession>
<dbReference type="InterPro" id="IPR052509">
    <property type="entry name" value="Metal_resp_DNA-bind_regulator"/>
</dbReference>
<gene>
    <name evidence="2" type="ORF">GCM10023322_38250</name>
</gene>
<dbReference type="Pfam" id="PF03551">
    <property type="entry name" value="PadR"/>
    <property type="match status" value="1"/>
</dbReference>
<keyword evidence="3" id="KW-1185">Reference proteome</keyword>
<dbReference type="InterPro" id="IPR036390">
    <property type="entry name" value="WH_DNA-bd_sf"/>
</dbReference>
<feature type="domain" description="Transcription regulator PadR N-terminal" evidence="1">
    <location>
        <begin position="11"/>
        <end position="84"/>
    </location>
</feature>
<dbReference type="RefSeq" id="WP_345631329.1">
    <property type="nucleotide sequence ID" value="NZ_BAABJQ010000010.1"/>
</dbReference>
<dbReference type="InterPro" id="IPR005149">
    <property type="entry name" value="Tscrpt_reg_PadR_N"/>
</dbReference>
<dbReference type="PANTHER" id="PTHR33169">
    <property type="entry name" value="PADR-FAMILY TRANSCRIPTIONAL REGULATOR"/>
    <property type="match status" value="1"/>
</dbReference>
<comment type="caution">
    <text evidence="2">The sequence shown here is derived from an EMBL/GenBank/DDBJ whole genome shotgun (WGS) entry which is preliminary data.</text>
</comment>
<dbReference type="PANTHER" id="PTHR33169:SF14">
    <property type="entry name" value="TRANSCRIPTIONAL REGULATOR RV3488"/>
    <property type="match status" value="1"/>
</dbReference>